<keyword evidence="1" id="KW-0732">Signal</keyword>
<organism evidence="2 3">
    <name type="scientific">Candidatus Desulfatifera sulfidica</name>
    <dbReference type="NCBI Taxonomy" id="2841691"/>
    <lineage>
        <taxon>Bacteria</taxon>
        <taxon>Pseudomonadati</taxon>
        <taxon>Thermodesulfobacteriota</taxon>
        <taxon>Desulfobulbia</taxon>
        <taxon>Desulfobulbales</taxon>
        <taxon>Desulfobulbaceae</taxon>
        <taxon>Candidatus Desulfatifera</taxon>
    </lineage>
</organism>
<dbReference type="AlphaFoldDB" id="A0A8J6NC94"/>
<comment type="caution">
    <text evidence="2">The sequence shown here is derived from an EMBL/GenBank/DDBJ whole genome shotgun (WGS) entry which is preliminary data.</text>
</comment>
<gene>
    <name evidence="2" type="ORF">H8E79_07295</name>
</gene>
<evidence type="ECO:0000313" key="3">
    <source>
        <dbReference type="Proteomes" id="UP000599024"/>
    </source>
</evidence>
<dbReference type="SUPFAM" id="SSF56935">
    <property type="entry name" value="Porins"/>
    <property type="match status" value="1"/>
</dbReference>
<protein>
    <recommendedName>
        <fullName evidence="4">Porin domain-containing protein</fullName>
    </recommendedName>
</protein>
<dbReference type="Proteomes" id="UP000599024">
    <property type="component" value="Unassembled WGS sequence"/>
</dbReference>
<evidence type="ECO:0008006" key="4">
    <source>
        <dbReference type="Google" id="ProtNLM"/>
    </source>
</evidence>
<reference evidence="2 3" key="1">
    <citation type="submission" date="2020-08" db="EMBL/GenBank/DDBJ databases">
        <title>Bridging the membrane lipid divide: bacteria of the FCB group superphylum have the potential to synthesize archaeal ether lipids.</title>
        <authorList>
            <person name="Villanueva L."/>
            <person name="Von Meijenfeldt F.A.B."/>
            <person name="Westbye A.B."/>
            <person name="Yadav S."/>
            <person name="Hopmans E.C."/>
            <person name="Dutilh B.E."/>
            <person name="Sinninghe Damste J.S."/>
        </authorList>
    </citation>
    <scope>NUCLEOTIDE SEQUENCE [LARGE SCALE GENOMIC DNA]</scope>
    <source>
        <strain evidence="2">NIOZ-UU81</strain>
    </source>
</reference>
<sequence>MKKVLATATALMLVAGVASVASAADLKLNGELRVRAWHQDLDLPDTESFMDQRLRVGGNFAIAEGVSATFRVDVSESNWGAEGGNEFGAGRMPADGINWDRAHVDLTKNGVHVRAGQQYVGLGLGQTVNSQDTGVSVDVGAFSAFWLLDDDNKSTLVVAGDDVVTDHADSYLFGANYGIKGESYTSNIFVAGQTDTEDDDVVTAGESVYMIGADVVMNIDAIKLQAELGLFGGDASDTNDAVGTQLFVDASTAASETMTIGGQFYYAAGTDKADETTYTMLGNDFGGWDALNDLGTDLHNEANSTGRPFSVIDANAGVIGARLYLNAKTSEALDLGASVAYMTPEEDAATVTLVDSAVYYAVSMKYALMANTSLQAQMQYADIDTDEVGAADSELRVGAGLFVTF</sequence>
<feature type="chain" id="PRO_5035216458" description="Porin domain-containing protein" evidence="1">
    <location>
        <begin position="24"/>
        <end position="405"/>
    </location>
</feature>
<evidence type="ECO:0000256" key="1">
    <source>
        <dbReference type="SAM" id="SignalP"/>
    </source>
</evidence>
<evidence type="ECO:0000313" key="2">
    <source>
        <dbReference type="EMBL" id="MBC8208955.1"/>
    </source>
</evidence>
<proteinExistence type="predicted"/>
<name>A0A8J6NC94_9BACT</name>
<feature type="signal peptide" evidence="1">
    <location>
        <begin position="1"/>
        <end position="23"/>
    </location>
</feature>
<accession>A0A8J6NC94</accession>
<dbReference type="EMBL" id="JACNLK010000065">
    <property type="protein sequence ID" value="MBC8208955.1"/>
    <property type="molecule type" value="Genomic_DNA"/>
</dbReference>